<name>A0A9D4N945_DREPO</name>
<dbReference type="EMBL" id="JAIWYP010000001">
    <property type="protein sequence ID" value="KAH3891320.1"/>
    <property type="molecule type" value="Genomic_DNA"/>
</dbReference>
<proteinExistence type="predicted"/>
<evidence type="ECO:0000313" key="1">
    <source>
        <dbReference type="EMBL" id="KAH3891320.1"/>
    </source>
</evidence>
<protein>
    <submittedName>
        <fullName evidence="1">Uncharacterized protein</fullName>
    </submittedName>
</protein>
<reference evidence="1" key="1">
    <citation type="journal article" date="2019" name="bioRxiv">
        <title>The Genome of the Zebra Mussel, Dreissena polymorpha: A Resource for Invasive Species Research.</title>
        <authorList>
            <person name="McCartney M.A."/>
            <person name="Auch B."/>
            <person name="Kono T."/>
            <person name="Mallez S."/>
            <person name="Zhang Y."/>
            <person name="Obille A."/>
            <person name="Becker A."/>
            <person name="Abrahante J.E."/>
            <person name="Garbe J."/>
            <person name="Badalamenti J.P."/>
            <person name="Herman A."/>
            <person name="Mangelson H."/>
            <person name="Liachko I."/>
            <person name="Sullivan S."/>
            <person name="Sone E.D."/>
            <person name="Koren S."/>
            <person name="Silverstein K.A.T."/>
            <person name="Beckman K.B."/>
            <person name="Gohl D.M."/>
        </authorList>
    </citation>
    <scope>NUCLEOTIDE SEQUENCE</scope>
    <source>
        <strain evidence="1">Duluth1</strain>
        <tissue evidence="1">Whole animal</tissue>
    </source>
</reference>
<organism evidence="1 2">
    <name type="scientific">Dreissena polymorpha</name>
    <name type="common">Zebra mussel</name>
    <name type="synonym">Mytilus polymorpha</name>
    <dbReference type="NCBI Taxonomy" id="45954"/>
    <lineage>
        <taxon>Eukaryota</taxon>
        <taxon>Metazoa</taxon>
        <taxon>Spiralia</taxon>
        <taxon>Lophotrochozoa</taxon>
        <taxon>Mollusca</taxon>
        <taxon>Bivalvia</taxon>
        <taxon>Autobranchia</taxon>
        <taxon>Heteroconchia</taxon>
        <taxon>Euheterodonta</taxon>
        <taxon>Imparidentia</taxon>
        <taxon>Neoheterodontei</taxon>
        <taxon>Myida</taxon>
        <taxon>Dreissenoidea</taxon>
        <taxon>Dreissenidae</taxon>
        <taxon>Dreissena</taxon>
    </lineage>
</organism>
<dbReference type="AlphaFoldDB" id="A0A9D4N945"/>
<keyword evidence="2" id="KW-1185">Reference proteome</keyword>
<comment type="caution">
    <text evidence="1">The sequence shown here is derived from an EMBL/GenBank/DDBJ whole genome shotgun (WGS) entry which is preliminary data.</text>
</comment>
<reference evidence="1" key="2">
    <citation type="submission" date="2020-11" db="EMBL/GenBank/DDBJ databases">
        <authorList>
            <person name="McCartney M.A."/>
            <person name="Auch B."/>
            <person name="Kono T."/>
            <person name="Mallez S."/>
            <person name="Becker A."/>
            <person name="Gohl D.M."/>
            <person name="Silverstein K.A.T."/>
            <person name="Koren S."/>
            <person name="Bechman K.B."/>
            <person name="Herman A."/>
            <person name="Abrahante J.E."/>
            <person name="Garbe J."/>
        </authorList>
    </citation>
    <scope>NUCLEOTIDE SEQUENCE</scope>
    <source>
        <strain evidence="1">Duluth1</strain>
        <tissue evidence="1">Whole animal</tissue>
    </source>
</reference>
<accession>A0A9D4N945</accession>
<dbReference type="Proteomes" id="UP000828390">
    <property type="component" value="Unassembled WGS sequence"/>
</dbReference>
<gene>
    <name evidence="1" type="ORF">DPMN_015414</name>
</gene>
<sequence>MNSEHPGSHVFKQTGIIFVHIKGIITANALTKFHEDWTINVTFKEKHPPPPSGHIFQPPGTTINVASIVLTRKNDPPPDGHVFQPTGTILNSSKISYWTINVAPRGKNALPPGGHVFHATRTIFKLFHDDRTINGASRVKNATPPLSDINVASIVFTRKNTLPWF</sequence>
<evidence type="ECO:0000313" key="2">
    <source>
        <dbReference type="Proteomes" id="UP000828390"/>
    </source>
</evidence>